<name>A0A1G7SNG0_9BURK</name>
<dbReference type="PROSITE" id="PS50977">
    <property type="entry name" value="HTH_TETR_2"/>
    <property type="match status" value="1"/>
</dbReference>
<keyword evidence="1" id="KW-0805">Transcription regulation</keyword>
<feature type="DNA-binding region" description="H-T-H motif" evidence="4">
    <location>
        <begin position="24"/>
        <end position="43"/>
    </location>
</feature>
<evidence type="ECO:0000313" key="6">
    <source>
        <dbReference type="EMBL" id="SDG24563.1"/>
    </source>
</evidence>
<dbReference type="InterPro" id="IPR001647">
    <property type="entry name" value="HTH_TetR"/>
</dbReference>
<sequence>MERKDELIAKALDYFLAHGVADLSLRPLAEQIGSSSRLLIYHFGTKDELITTVMDEARHRIQQSMEAMMRDGGNANGMMSFWKWSVDPENSPYIRLFFEVHMLAMQNPAAYARYVERNSSSWQTLIENALPPSPERPAIATLCGAVMDGLMLEFLGSGDLSRTTQALEIFSSMLKQRFAPRSKS</sequence>
<accession>A0A1G7SNG0</accession>
<dbReference type="Pfam" id="PF00440">
    <property type="entry name" value="TetR_N"/>
    <property type="match status" value="1"/>
</dbReference>
<protein>
    <submittedName>
        <fullName evidence="6">DNA-binding transcriptional regulator, AcrR family</fullName>
    </submittedName>
</protein>
<evidence type="ECO:0000259" key="5">
    <source>
        <dbReference type="PROSITE" id="PS50977"/>
    </source>
</evidence>
<dbReference type="GO" id="GO:0000976">
    <property type="term" value="F:transcription cis-regulatory region binding"/>
    <property type="evidence" value="ECO:0007669"/>
    <property type="project" value="TreeGrafter"/>
</dbReference>
<dbReference type="GO" id="GO:0003700">
    <property type="term" value="F:DNA-binding transcription factor activity"/>
    <property type="evidence" value="ECO:0007669"/>
    <property type="project" value="TreeGrafter"/>
</dbReference>
<dbReference type="SUPFAM" id="SSF46689">
    <property type="entry name" value="Homeodomain-like"/>
    <property type="match status" value="1"/>
</dbReference>
<evidence type="ECO:0000313" key="7">
    <source>
        <dbReference type="Proteomes" id="UP000199706"/>
    </source>
</evidence>
<keyword evidence="2 4" id="KW-0238">DNA-binding</keyword>
<dbReference type="PANTHER" id="PTHR30055:SF234">
    <property type="entry name" value="HTH-TYPE TRANSCRIPTIONAL REGULATOR BETI"/>
    <property type="match status" value="1"/>
</dbReference>
<dbReference type="InterPro" id="IPR009057">
    <property type="entry name" value="Homeodomain-like_sf"/>
</dbReference>
<reference evidence="6 7" key="1">
    <citation type="submission" date="2016-10" db="EMBL/GenBank/DDBJ databases">
        <authorList>
            <person name="de Groot N.N."/>
        </authorList>
    </citation>
    <scope>NUCLEOTIDE SEQUENCE [LARGE SCALE GENOMIC DNA]</scope>
    <source>
        <strain evidence="6 7">LMG 2247</strain>
    </source>
</reference>
<dbReference type="InterPro" id="IPR036271">
    <property type="entry name" value="Tet_transcr_reg_TetR-rel_C_sf"/>
</dbReference>
<evidence type="ECO:0000256" key="2">
    <source>
        <dbReference type="ARBA" id="ARBA00023125"/>
    </source>
</evidence>
<proteinExistence type="predicted"/>
<organism evidence="6 7">
    <name type="scientific">Paraburkholderia phenazinium</name>
    <dbReference type="NCBI Taxonomy" id="60549"/>
    <lineage>
        <taxon>Bacteria</taxon>
        <taxon>Pseudomonadati</taxon>
        <taxon>Pseudomonadota</taxon>
        <taxon>Betaproteobacteria</taxon>
        <taxon>Burkholderiales</taxon>
        <taxon>Burkholderiaceae</taxon>
        <taxon>Paraburkholderia</taxon>
    </lineage>
</organism>
<dbReference type="Proteomes" id="UP000199706">
    <property type="component" value="Unassembled WGS sequence"/>
</dbReference>
<dbReference type="Gene3D" id="1.10.357.10">
    <property type="entry name" value="Tetracycline Repressor, domain 2"/>
    <property type="match status" value="1"/>
</dbReference>
<keyword evidence="3" id="KW-0804">Transcription</keyword>
<evidence type="ECO:0000256" key="4">
    <source>
        <dbReference type="PROSITE-ProRule" id="PRU00335"/>
    </source>
</evidence>
<feature type="domain" description="HTH tetR-type" evidence="5">
    <location>
        <begin position="1"/>
        <end position="61"/>
    </location>
</feature>
<dbReference type="PANTHER" id="PTHR30055">
    <property type="entry name" value="HTH-TYPE TRANSCRIPTIONAL REGULATOR RUTR"/>
    <property type="match status" value="1"/>
</dbReference>
<gene>
    <name evidence="6" type="ORF">SAMN05216466_102593</name>
</gene>
<dbReference type="EMBL" id="FNCJ01000002">
    <property type="protein sequence ID" value="SDG24563.1"/>
    <property type="molecule type" value="Genomic_DNA"/>
</dbReference>
<evidence type="ECO:0000256" key="3">
    <source>
        <dbReference type="ARBA" id="ARBA00023163"/>
    </source>
</evidence>
<dbReference type="SUPFAM" id="SSF48498">
    <property type="entry name" value="Tetracyclin repressor-like, C-terminal domain"/>
    <property type="match status" value="1"/>
</dbReference>
<dbReference type="InterPro" id="IPR050109">
    <property type="entry name" value="HTH-type_TetR-like_transc_reg"/>
</dbReference>
<dbReference type="AlphaFoldDB" id="A0A1G7SNG0"/>
<evidence type="ECO:0000256" key="1">
    <source>
        <dbReference type="ARBA" id="ARBA00023015"/>
    </source>
</evidence>